<keyword evidence="5" id="KW-1185">Reference proteome</keyword>
<comment type="caution">
    <text evidence="4">The sequence shown here is derived from an EMBL/GenBank/DDBJ whole genome shotgun (WGS) entry which is preliminary data.</text>
</comment>
<dbReference type="Pfam" id="PF00583">
    <property type="entry name" value="Acetyltransf_1"/>
    <property type="match status" value="1"/>
</dbReference>
<evidence type="ECO:0000259" key="3">
    <source>
        <dbReference type="PROSITE" id="PS51186"/>
    </source>
</evidence>
<evidence type="ECO:0000313" key="4">
    <source>
        <dbReference type="EMBL" id="MFD0921141.1"/>
    </source>
</evidence>
<dbReference type="Proteomes" id="UP001597018">
    <property type="component" value="Unassembled WGS sequence"/>
</dbReference>
<keyword evidence="2" id="KW-0012">Acyltransferase</keyword>
<evidence type="ECO:0000256" key="2">
    <source>
        <dbReference type="ARBA" id="ARBA00023315"/>
    </source>
</evidence>
<gene>
    <name evidence="4" type="ORF">ACFQ16_15450</name>
</gene>
<keyword evidence="1" id="KW-0808">Transferase</keyword>
<dbReference type="PANTHER" id="PTHR43877:SF2">
    <property type="entry name" value="AMINOALKYLPHOSPHONATE N-ACETYLTRANSFERASE-RELATED"/>
    <property type="match status" value="1"/>
</dbReference>
<proteinExistence type="predicted"/>
<reference evidence="5" key="1">
    <citation type="journal article" date="2019" name="Int. J. Syst. Evol. Microbiol.">
        <title>The Global Catalogue of Microorganisms (GCM) 10K type strain sequencing project: providing services to taxonomists for standard genome sequencing and annotation.</title>
        <authorList>
            <consortium name="The Broad Institute Genomics Platform"/>
            <consortium name="The Broad Institute Genome Sequencing Center for Infectious Disease"/>
            <person name="Wu L."/>
            <person name="Ma J."/>
        </authorList>
    </citation>
    <scope>NUCLEOTIDE SEQUENCE [LARGE SCALE GENOMIC DNA]</scope>
    <source>
        <strain evidence="5">CCUG 56401</strain>
    </source>
</reference>
<dbReference type="EMBL" id="JBHTIW010000010">
    <property type="protein sequence ID" value="MFD0921141.1"/>
    <property type="molecule type" value="Genomic_DNA"/>
</dbReference>
<dbReference type="RefSeq" id="WP_263249179.1">
    <property type="nucleotide sequence ID" value="NZ_BAABLT010000048.1"/>
</dbReference>
<sequence length="152" mass="16712">MRIEVVEYAHPDARLLVAGVQQEYVERYGEQDAAVVQAGDFEAPNGVFLVGYLERTPVASGAWRRGGPQDGDAEMKRVYVVPDARGRGLARRMLAEVERTAASAGRTRMVLETGLRQPEAIGLYLSAGYHPIAPFGAYRDDPLSRFFAKELG</sequence>
<dbReference type="PROSITE" id="PS51186">
    <property type="entry name" value="GNAT"/>
    <property type="match status" value="1"/>
</dbReference>
<evidence type="ECO:0000256" key="1">
    <source>
        <dbReference type="ARBA" id="ARBA00022679"/>
    </source>
</evidence>
<dbReference type="InterPro" id="IPR016181">
    <property type="entry name" value="Acyl_CoA_acyltransferase"/>
</dbReference>
<dbReference type="InterPro" id="IPR050832">
    <property type="entry name" value="Bact_Acetyltransf"/>
</dbReference>
<dbReference type="PANTHER" id="PTHR43877">
    <property type="entry name" value="AMINOALKYLPHOSPHONATE N-ACETYLTRANSFERASE-RELATED-RELATED"/>
    <property type="match status" value="1"/>
</dbReference>
<accession>A0ABW3FRS9</accession>
<feature type="domain" description="N-acetyltransferase" evidence="3">
    <location>
        <begin position="3"/>
        <end position="152"/>
    </location>
</feature>
<organism evidence="4 5">
    <name type="scientific">Saccharopolyspora rosea</name>
    <dbReference type="NCBI Taxonomy" id="524884"/>
    <lineage>
        <taxon>Bacteria</taxon>
        <taxon>Bacillati</taxon>
        <taxon>Actinomycetota</taxon>
        <taxon>Actinomycetes</taxon>
        <taxon>Pseudonocardiales</taxon>
        <taxon>Pseudonocardiaceae</taxon>
        <taxon>Saccharopolyspora</taxon>
    </lineage>
</organism>
<name>A0ABW3FRS9_9PSEU</name>
<evidence type="ECO:0000313" key="5">
    <source>
        <dbReference type="Proteomes" id="UP001597018"/>
    </source>
</evidence>
<protein>
    <submittedName>
        <fullName evidence="4">GNAT family N-acetyltransferase</fullName>
    </submittedName>
</protein>
<dbReference type="InterPro" id="IPR000182">
    <property type="entry name" value="GNAT_dom"/>
</dbReference>
<dbReference type="CDD" id="cd04301">
    <property type="entry name" value="NAT_SF"/>
    <property type="match status" value="1"/>
</dbReference>
<dbReference type="SUPFAM" id="SSF55729">
    <property type="entry name" value="Acyl-CoA N-acyltransferases (Nat)"/>
    <property type="match status" value="1"/>
</dbReference>
<dbReference type="Gene3D" id="3.40.630.30">
    <property type="match status" value="1"/>
</dbReference>